<evidence type="ECO:0000313" key="11">
    <source>
        <dbReference type="Proteomes" id="UP000027192"/>
    </source>
</evidence>
<dbReference type="STRING" id="1654360.EA58_18815"/>
<comment type="caution">
    <text evidence="10">The sequence shown here is derived from an EMBL/GenBank/DDBJ whole genome shotgun (WGS) entry which is preliminary data.</text>
</comment>
<dbReference type="InterPro" id="IPR003921">
    <property type="entry name" value="Cell_synth_C"/>
</dbReference>
<gene>
    <name evidence="10" type="ORF">EA58_18815</name>
</gene>
<comment type="function">
    <text evidence="1">Required for maximal bacterial cellulose synthesis.</text>
</comment>
<dbReference type="InterPro" id="IPR019734">
    <property type="entry name" value="TPR_rpt"/>
</dbReference>
<dbReference type="Proteomes" id="UP000027192">
    <property type="component" value="Unassembled WGS sequence"/>
</dbReference>
<proteinExistence type="predicted"/>
<dbReference type="EMBL" id="JMIB01000038">
    <property type="protein sequence ID" value="KDM89998.1"/>
    <property type="molecule type" value="Genomic_DNA"/>
</dbReference>
<dbReference type="SMART" id="SM00028">
    <property type="entry name" value="TPR"/>
    <property type="match status" value="4"/>
</dbReference>
<reference evidence="10 11" key="1">
    <citation type="submission" date="2014-04" db="EMBL/GenBank/DDBJ databases">
        <title>Draft genome sequence of Photobacterium halotolerans S2753: a solonamide, ngercheumicin and holomycin producer.</title>
        <authorList>
            <person name="Machado H.R."/>
            <person name="Gram L."/>
        </authorList>
    </citation>
    <scope>NUCLEOTIDE SEQUENCE [LARGE SCALE GENOMIC DNA]</scope>
    <source>
        <strain evidence="10 11">S2753</strain>
    </source>
</reference>
<feature type="signal peptide" evidence="8">
    <location>
        <begin position="1"/>
        <end position="28"/>
    </location>
</feature>
<dbReference type="AlphaFoldDB" id="A0A066RRG6"/>
<dbReference type="InterPro" id="IPR011990">
    <property type="entry name" value="TPR-like_helical_dom_sf"/>
</dbReference>
<evidence type="ECO:0000256" key="5">
    <source>
        <dbReference type="ARBA" id="ARBA00022803"/>
    </source>
</evidence>
<feature type="repeat" description="TPR" evidence="7">
    <location>
        <begin position="339"/>
        <end position="372"/>
    </location>
</feature>
<evidence type="ECO:0000256" key="1">
    <source>
        <dbReference type="ARBA" id="ARBA00003476"/>
    </source>
</evidence>
<dbReference type="PANTHER" id="PTHR15704:SF7">
    <property type="entry name" value="SUPERKILLER COMPLEX PROTEIN 3"/>
    <property type="match status" value="1"/>
</dbReference>
<dbReference type="UniPathway" id="UPA00694"/>
<dbReference type="Gene3D" id="1.25.40.10">
    <property type="entry name" value="Tetratricopeptide repeat domain"/>
    <property type="match status" value="3"/>
</dbReference>
<dbReference type="GO" id="GO:0055087">
    <property type="term" value="C:Ski complex"/>
    <property type="evidence" value="ECO:0007669"/>
    <property type="project" value="InterPro"/>
</dbReference>
<dbReference type="Pfam" id="PF13181">
    <property type="entry name" value="TPR_8"/>
    <property type="match status" value="1"/>
</dbReference>
<dbReference type="PROSITE" id="PS50005">
    <property type="entry name" value="TPR"/>
    <property type="match status" value="2"/>
</dbReference>
<evidence type="ECO:0000256" key="3">
    <source>
        <dbReference type="ARBA" id="ARBA00022729"/>
    </source>
</evidence>
<keyword evidence="6" id="KW-0135">Cellulose biosynthesis</keyword>
<keyword evidence="11" id="KW-1185">Reference proteome</keyword>
<dbReference type="GO" id="GO:0006011">
    <property type="term" value="P:UDP-alpha-D-glucose metabolic process"/>
    <property type="evidence" value="ECO:0007669"/>
    <property type="project" value="InterPro"/>
</dbReference>
<keyword evidence="3 8" id="KW-0732">Signal</keyword>
<feature type="domain" description="Cellulose synthase operon C C-terminal" evidence="9">
    <location>
        <begin position="919"/>
        <end position="1233"/>
    </location>
</feature>
<dbReference type="InterPro" id="IPR039226">
    <property type="entry name" value="Ski3/TTC37"/>
</dbReference>
<keyword evidence="4" id="KW-0677">Repeat</keyword>
<dbReference type="PANTHER" id="PTHR15704">
    <property type="entry name" value="SUPERKILLER 3 PROTEIN-RELATED"/>
    <property type="match status" value="1"/>
</dbReference>
<dbReference type="SUPFAM" id="SSF48452">
    <property type="entry name" value="TPR-like"/>
    <property type="match status" value="1"/>
</dbReference>
<dbReference type="OrthoDB" id="174989at2"/>
<protein>
    <submittedName>
        <fullName evidence="10">Cellulose synthase</fullName>
    </submittedName>
</protein>
<accession>A0A066RRG6</accession>
<dbReference type="InterPro" id="IPR008410">
    <property type="entry name" value="BCSC_C"/>
</dbReference>
<dbReference type="Pfam" id="PF05420">
    <property type="entry name" value="BCSC_C"/>
    <property type="match status" value="1"/>
</dbReference>
<dbReference type="GO" id="GO:0019867">
    <property type="term" value="C:outer membrane"/>
    <property type="evidence" value="ECO:0007669"/>
    <property type="project" value="InterPro"/>
</dbReference>
<dbReference type="Pfam" id="PF14559">
    <property type="entry name" value="TPR_19"/>
    <property type="match status" value="1"/>
</dbReference>
<sequence length="1254" mass="139662">MSVNRFPGQHRLVTLSIGSLFVSQMALAGIVPDTPLTPAQLKQVYQPVTPVRLSTSLVGVDSVAFLVEQIALATALNRDDIVVSALERLFAIDSQQPEGLYYQARLFLKQQQPDQAQAIVNQLKVGSSQRAALNDLIAIHGPQKAALQQARLLAHAGRYPEALKAYRQLFPNGMPSAELQLEYLQVEGNLRERWNAVKQGLEQLNAAYPGVPGFQLALANHIRRRDPADPWMLNTYRQLALRSDIGPVAAEAWLRALKQLPISQAVADQYAIVASYYPSDMAIQRASQDAQVRWKTEQELRKDPTYQAKRRGLALLENGQDQQAKRQLTYALTTRPKDPEILGGLGMVYLRQGQQKKALRFFQQAQALDNDPDHVRKWQSLIETASYWAYLDDGDAHQDNGQMAQADRAYRKAIAADDRAPYAYHKLAALLLAQQKFEAADQAYQQALQRDAGNETALRGRVNVREAQGGLRAAIAFVEGLSPRQRHLLSERLSEMKTQLAVQQLNQALVSQDLPAAERYANELLTLNPTSAWQRRDIADALVAVGKRAQADRLMRHWSAATTDPEMQFAYALYLAQADQLSEAVTVLSRVPISQRTDAMQRNLTRLQLNQSLSDIADRYQTHPEVVRSQLNALSQQYADQPEVLTRLAVVWADLGERQRAETMYRSMTPDAQWSESAQLSYGGLMITLAKFSDFDPWLAEKGQQRLAGELDASWLAGLDELHSRRVLAEADLRLAQGQHDTALTLYQQILGKPEPFQTEAEAGVLQAAALSGHGEAYQRASQRLFVKRATLSARQLMAVAPVMNAQGETARADALNLELDLRADADAMDYRNAMAIAMENKQWALAEQRGYQALNADRIEKSPDAAAGKASPELRDLYQDADDNWLTRNVKADIDRLRDRSDGHVIIGWDYSARDGKNTSSQIPIEARIPMEDWNGHLLLRADYVHVDSDHLDYFEKQTGRSVDSDAFRSQASGMALALGWQAENWTADIGTTPLGFDHSTWVGGVTVDNELGDFGVSVTASRRPETSTVLSYAGMQVPDGVSDPAGTAWGGVVRTGIKLSSSWDTGGPYGFWNSLQYHQMTGENVMDNTRLAVLGGAYYKLIATDDQRLSLGTNLLYFHYDKNLGEYTLGSGGYYSPQRYVSLSLPVNYYGRYGNSLSYRVGGSLSHSWSKEDAPYASAGEASTGGGFGYSLEGAIEQRISERWYLGASLDLQRSDFYEPNHLMLYMKYTFSDRWQPIEYPPAVPQLYSDFD</sequence>
<evidence type="ECO:0000256" key="7">
    <source>
        <dbReference type="PROSITE-ProRule" id="PRU00339"/>
    </source>
</evidence>
<evidence type="ECO:0000256" key="4">
    <source>
        <dbReference type="ARBA" id="ARBA00022737"/>
    </source>
</evidence>
<comment type="pathway">
    <text evidence="2">Glycan metabolism; bacterial cellulose biosynthesis.</text>
</comment>
<feature type="chain" id="PRO_5001625974" evidence="8">
    <location>
        <begin position="29"/>
        <end position="1254"/>
    </location>
</feature>
<evidence type="ECO:0000256" key="8">
    <source>
        <dbReference type="SAM" id="SignalP"/>
    </source>
</evidence>
<dbReference type="GO" id="GO:0030244">
    <property type="term" value="P:cellulose biosynthetic process"/>
    <property type="evidence" value="ECO:0007669"/>
    <property type="project" value="UniProtKB-KW"/>
</dbReference>
<dbReference type="PRINTS" id="PR01441">
    <property type="entry name" value="CELLSNTHASEC"/>
</dbReference>
<dbReference type="RefSeq" id="WP_081819755.1">
    <property type="nucleotide sequence ID" value="NZ_JMIB01000038.1"/>
</dbReference>
<dbReference type="GO" id="GO:0006401">
    <property type="term" value="P:RNA catabolic process"/>
    <property type="evidence" value="ECO:0007669"/>
    <property type="project" value="InterPro"/>
</dbReference>
<evidence type="ECO:0000313" key="10">
    <source>
        <dbReference type="EMBL" id="KDM89998.1"/>
    </source>
</evidence>
<name>A0A066RRG6_9GAMM</name>
<keyword evidence="5 7" id="KW-0802">TPR repeat</keyword>
<organism evidence="10 11">
    <name type="scientific">Photobacterium galatheae</name>
    <dbReference type="NCBI Taxonomy" id="1654360"/>
    <lineage>
        <taxon>Bacteria</taxon>
        <taxon>Pseudomonadati</taxon>
        <taxon>Pseudomonadota</taxon>
        <taxon>Gammaproteobacteria</taxon>
        <taxon>Vibrionales</taxon>
        <taxon>Vibrionaceae</taxon>
        <taxon>Photobacterium</taxon>
    </lineage>
</organism>
<feature type="repeat" description="TPR" evidence="7">
    <location>
        <begin position="421"/>
        <end position="454"/>
    </location>
</feature>
<evidence type="ECO:0000259" key="9">
    <source>
        <dbReference type="Pfam" id="PF05420"/>
    </source>
</evidence>
<evidence type="ECO:0000256" key="2">
    <source>
        <dbReference type="ARBA" id="ARBA00005186"/>
    </source>
</evidence>
<evidence type="ECO:0000256" key="6">
    <source>
        <dbReference type="ARBA" id="ARBA00022916"/>
    </source>
</evidence>